<evidence type="ECO:0000256" key="1">
    <source>
        <dbReference type="ARBA" id="ARBA00004442"/>
    </source>
</evidence>
<keyword evidence="5" id="KW-0812">Transmembrane</keyword>
<dbReference type="SUPFAM" id="SSF56954">
    <property type="entry name" value="Outer membrane efflux proteins (OEP)"/>
    <property type="match status" value="1"/>
</dbReference>
<keyword evidence="9" id="KW-1185">Reference proteome</keyword>
<evidence type="ECO:0000256" key="6">
    <source>
        <dbReference type="ARBA" id="ARBA00023136"/>
    </source>
</evidence>
<gene>
    <name evidence="8" type="ORF">SAMN05444682_104290</name>
</gene>
<reference evidence="8 9" key="1">
    <citation type="submission" date="2016-10" db="EMBL/GenBank/DDBJ databases">
        <authorList>
            <person name="de Groot N.N."/>
        </authorList>
    </citation>
    <scope>NUCLEOTIDE SEQUENCE [LARGE SCALE GENOMIC DNA]</scope>
    <source>
        <strain evidence="8 9">RK1</strain>
    </source>
</reference>
<dbReference type="GO" id="GO:0009279">
    <property type="term" value="C:cell outer membrane"/>
    <property type="evidence" value="ECO:0007669"/>
    <property type="project" value="UniProtKB-SubCell"/>
</dbReference>
<evidence type="ECO:0000256" key="5">
    <source>
        <dbReference type="ARBA" id="ARBA00022692"/>
    </source>
</evidence>
<protein>
    <submittedName>
        <fullName evidence="8">Outer membrane protein TolC</fullName>
    </submittedName>
</protein>
<dbReference type="EMBL" id="FOQO01000004">
    <property type="protein sequence ID" value="SFI54158.1"/>
    <property type="molecule type" value="Genomic_DNA"/>
</dbReference>
<keyword evidence="6" id="KW-0472">Membrane</keyword>
<evidence type="ECO:0000256" key="3">
    <source>
        <dbReference type="ARBA" id="ARBA00022448"/>
    </source>
</evidence>
<dbReference type="GO" id="GO:1990281">
    <property type="term" value="C:efflux pump complex"/>
    <property type="evidence" value="ECO:0007669"/>
    <property type="project" value="TreeGrafter"/>
</dbReference>
<keyword evidence="7" id="KW-0998">Cell outer membrane</keyword>
<dbReference type="AlphaFoldDB" id="A0A1I3J2H1"/>
<dbReference type="Proteomes" id="UP000198670">
    <property type="component" value="Unassembled WGS sequence"/>
</dbReference>
<name>A0A1I3J2H1_9SPHI</name>
<evidence type="ECO:0000313" key="8">
    <source>
        <dbReference type="EMBL" id="SFI54158.1"/>
    </source>
</evidence>
<evidence type="ECO:0000256" key="4">
    <source>
        <dbReference type="ARBA" id="ARBA00022452"/>
    </source>
</evidence>
<dbReference type="InterPro" id="IPR003423">
    <property type="entry name" value="OMP_efflux"/>
</dbReference>
<dbReference type="PANTHER" id="PTHR30026">
    <property type="entry name" value="OUTER MEMBRANE PROTEIN TOLC"/>
    <property type="match status" value="1"/>
</dbReference>
<dbReference type="Gene3D" id="1.20.1600.10">
    <property type="entry name" value="Outer membrane efflux proteins (OEP)"/>
    <property type="match status" value="1"/>
</dbReference>
<evidence type="ECO:0000256" key="7">
    <source>
        <dbReference type="ARBA" id="ARBA00023237"/>
    </source>
</evidence>
<dbReference type="STRING" id="1477437.SAMN05444682_104290"/>
<sequence>MNKSISFIKSGFVIGSLLIGGIALGQQSRPLSLADAVAASLAHSNELKIDDSKISGATAAVQEAKNSRLPDIDVSGQYLRVNEPHLEIKFASSGENSNDEGSAAGSFPAVNQAMFGMATASLPLFTGGKINQSIASAKFLETATRLDALQDRQHIIQNTVAAYYNLYKAQAAVELVKENLKSSQQRVRDFQNLEANGIVARNDLLKVQLQQSNLELALINAENNASVCNYNVNLMLGLDSHTALVLDTVSLAEIPSTQSEDKWEINALDHRADYQALAKREQAAQAGVKIAKSAYYPALAISVSYMGANIPHALTITNAVNAGLGLSYNLGSLYKASAKVKQAKAQEEELMWHRQQLNEGIKSEIHQAYLNYVQSLKKIEVYRKATEQANENYRITKNKHDNSLATTTDLLDADVAKLQAQLEYAYAKADAAVAYHKLHESAGVEAEIFTAQHK</sequence>
<accession>A0A1I3J2H1</accession>
<dbReference type="GO" id="GO:0015562">
    <property type="term" value="F:efflux transmembrane transporter activity"/>
    <property type="evidence" value="ECO:0007669"/>
    <property type="project" value="InterPro"/>
</dbReference>
<dbReference type="Pfam" id="PF02321">
    <property type="entry name" value="OEP"/>
    <property type="match status" value="2"/>
</dbReference>
<organism evidence="8 9">
    <name type="scientific">Parapedobacter indicus</name>
    <dbReference type="NCBI Taxonomy" id="1477437"/>
    <lineage>
        <taxon>Bacteria</taxon>
        <taxon>Pseudomonadati</taxon>
        <taxon>Bacteroidota</taxon>
        <taxon>Sphingobacteriia</taxon>
        <taxon>Sphingobacteriales</taxon>
        <taxon>Sphingobacteriaceae</taxon>
        <taxon>Parapedobacter</taxon>
    </lineage>
</organism>
<evidence type="ECO:0000256" key="2">
    <source>
        <dbReference type="ARBA" id="ARBA00007613"/>
    </source>
</evidence>
<dbReference type="InterPro" id="IPR051906">
    <property type="entry name" value="TolC-like"/>
</dbReference>
<keyword evidence="4" id="KW-1134">Transmembrane beta strand</keyword>
<comment type="similarity">
    <text evidence="2">Belongs to the outer membrane factor (OMF) (TC 1.B.17) family.</text>
</comment>
<dbReference type="OrthoDB" id="680214at2"/>
<dbReference type="PANTHER" id="PTHR30026:SF20">
    <property type="entry name" value="OUTER MEMBRANE PROTEIN TOLC"/>
    <property type="match status" value="1"/>
</dbReference>
<proteinExistence type="inferred from homology"/>
<dbReference type="RefSeq" id="WP_090626536.1">
    <property type="nucleotide sequence ID" value="NZ_FOQO01000004.1"/>
</dbReference>
<dbReference type="GO" id="GO:0015288">
    <property type="term" value="F:porin activity"/>
    <property type="evidence" value="ECO:0007669"/>
    <property type="project" value="TreeGrafter"/>
</dbReference>
<keyword evidence="3" id="KW-0813">Transport</keyword>
<comment type="subcellular location">
    <subcellularLocation>
        <location evidence="1">Cell outer membrane</location>
    </subcellularLocation>
</comment>
<evidence type="ECO:0000313" key="9">
    <source>
        <dbReference type="Proteomes" id="UP000198670"/>
    </source>
</evidence>